<evidence type="ECO:0000313" key="2">
    <source>
        <dbReference type="Proteomes" id="UP000027473"/>
    </source>
</evidence>
<accession>A0AB73BT81</accession>
<evidence type="ECO:0000313" key="1">
    <source>
        <dbReference type="EMBL" id="KDE60785.1"/>
    </source>
</evidence>
<protein>
    <submittedName>
        <fullName evidence="1">Uncharacterized protein</fullName>
    </submittedName>
</protein>
<dbReference type="RefSeq" id="WP_035916645.1">
    <property type="nucleotide sequence ID" value="NZ_JAAC01000227.1"/>
</dbReference>
<gene>
    <name evidence="1" type="ORF">FUSO3_11910</name>
</gene>
<name>A0AB73BT81_9FUSO</name>
<dbReference type="EMBL" id="JAAC01000227">
    <property type="protein sequence ID" value="KDE60785.1"/>
    <property type="molecule type" value="Genomic_DNA"/>
</dbReference>
<organism evidence="1 2">
    <name type="scientific">Fusobacterium necrophorum BL</name>
    <dbReference type="NCBI Taxonomy" id="1441732"/>
    <lineage>
        <taxon>Bacteria</taxon>
        <taxon>Fusobacteriati</taxon>
        <taxon>Fusobacteriota</taxon>
        <taxon>Fusobacteriia</taxon>
        <taxon>Fusobacteriales</taxon>
        <taxon>Fusobacteriaceae</taxon>
        <taxon>Fusobacterium</taxon>
    </lineage>
</organism>
<dbReference type="AlphaFoldDB" id="A0AB73BT81"/>
<reference evidence="1 2" key="1">
    <citation type="submission" date="2014-01" db="EMBL/GenBank/DDBJ databases">
        <title>Comparative genomics of Fusobacterium necrophorum wild isolates.</title>
        <authorList>
            <person name="Kittichotirat W."/>
            <person name="Bumgarner R.E."/>
            <person name="Lawrence P."/>
        </authorList>
    </citation>
    <scope>NUCLEOTIDE SEQUENCE [LARGE SCALE GENOMIC DNA]</scope>
    <source>
        <strain evidence="1 2">BL</strain>
    </source>
</reference>
<comment type="caution">
    <text evidence="1">The sequence shown here is derived from an EMBL/GenBank/DDBJ whole genome shotgun (WGS) entry which is preliminary data.</text>
</comment>
<proteinExistence type="predicted"/>
<sequence length="105" mass="13299">MLIEKLIFKNKKLYIYYRNYYNKGDNYFNKILCFENVKSFTNTLEELAYSDELYKYLDKLSIKYFTRVFYRNKKTRKIYIFDTNYSKTIIEFNEEKEWNYREQKN</sequence>
<dbReference type="Proteomes" id="UP000027473">
    <property type="component" value="Unassembled WGS sequence"/>
</dbReference>